<dbReference type="GO" id="GO:0016020">
    <property type="term" value="C:membrane"/>
    <property type="evidence" value="ECO:0007669"/>
    <property type="project" value="UniProtKB-SubCell"/>
</dbReference>
<protein>
    <recommendedName>
        <fullName evidence="6">Methylamine utilisation protein MauE domain-containing protein</fullName>
    </recommendedName>
</protein>
<evidence type="ECO:0000313" key="7">
    <source>
        <dbReference type="EMBL" id="PSL48204.1"/>
    </source>
</evidence>
<keyword evidence="8" id="KW-1185">Reference proteome</keyword>
<organism evidence="7 8">
    <name type="scientific">Chitinophaga niastensis</name>
    <dbReference type="NCBI Taxonomy" id="536980"/>
    <lineage>
        <taxon>Bacteria</taxon>
        <taxon>Pseudomonadati</taxon>
        <taxon>Bacteroidota</taxon>
        <taxon>Chitinophagia</taxon>
        <taxon>Chitinophagales</taxon>
        <taxon>Chitinophagaceae</taxon>
        <taxon>Chitinophaga</taxon>
    </lineage>
</organism>
<dbReference type="InterPro" id="IPR009908">
    <property type="entry name" value="Methylamine_util_MauE"/>
</dbReference>
<keyword evidence="4 5" id="KW-0472">Membrane</keyword>
<evidence type="ECO:0000259" key="6">
    <source>
        <dbReference type="Pfam" id="PF07291"/>
    </source>
</evidence>
<accession>A0A2P8HPU2</accession>
<dbReference type="Pfam" id="PF07291">
    <property type="entry name" value="MauE"/>
    <property type="match status" value="1"/>
</dbReference>
<evidence type="ECO:0000256" key="2">
    <source>
        <dbReference type="ARBA" id="ARBA00022692"/>
    </source>
</evidence>
<gene>
    <name evidence="7" type="ORF">CLV51_1021068</name>
</gene>
<feature type="transmembrane region" description="Helical" evidence="5">
    <location>
        <begin position="73"/>
        <end position="93"/>
    </location>
</feature>
<evidence type="ECO:0000313" key="8">
    <source>
        <dbReference type="Proteomes" id="UP000240971"/>
    </source>
</evidence>
<feature type="transmembrane region" description="Helical" evidence="5">
    <location>
        <begin position="44"/>
        <end position="66"/>
    </location>
</feature>
<dbReference type="RefSeq" id="WP_106528601.1">
    <property type="nucleotide sequence ID" value="NZ_PYAW01000002.1"/>
</dbReference>
<sequence length="151" mass="17240">MKRDTIVDVITYLLILLFVYTAATKLLLFGSFKVQMTQQPLPRVFVPVLIIGIPLIEILIACCLLIPRLKKTGLFASLFLMSAFTIYVGYMLVSVPHHSLPCSCGGIIKQMTWKQHLFFNLFYTLLAFTGVLLSSKWFQAKRDDLQEVKYT</sequence>
<dbReference type="AlphaFoldDB" id="A0A2P8HPU2"/>
<dbReference type="GO" id="GO:0030416">
    <property type="term" value="P:methylamine metabolic process"/>
    <property type="evidence" value="ECO:0007669"/>
    <property type="project" value="InterPro"/>
</dbReference>
<dbReference type="OrthoDB" id="680026at2"/>
<evidence type="ECO:0000256" key="5">
    <source>
        <dbReference type="SAM" id="Phobius"/>
    </source>
</evidence>
<reference evidence="7 8" key="1">
    <citation type="submission" date="2018-03" db="EMBL/GenBank/DDBJ databases">
        <title>Genomic Encyclopedia of Archaeal and Bacterial Type Strains, Phase II (KMG-II): from individual species to whole genera.</title>
        <authorList>
            <person name="Goeker M."/>
        </authorList>
    </citation>
    <scope>NUCLEOTIDE SEQUENCE [LARGE SCALE GENOMIC DNA]</scope>
    <source>
        <strain evidence="7 8">DSM 24859</strain>
    </source>
</reference>
<comment type="subcellular location">
    <subcellularLocation>
        <location evidence="1">Membrane</location>
        <topology evidence="1">Multi-pass membrane protein</topology>
    </subcellularLocation>
</comment>
<feature type="domain" description="Methylamine utilisation protein MauE" evidence="6">
    <location>
        <begin position="5"/>
        <end position="132"/>
    </location>
</feature>
<feature type="transmembrane region" description="Helical" evidence="5">
    <location>
        <begin position="113"/>
        <end position="133"/>
    </location>
</feature>
<keyword evidence="3 5" id="KW-1133">Transmembrane helix</keyword>
<evidence type="ECO:0000256" key="3">
    <source>
        <dbReference type="ARBA" id="ARBA00022989"/>
    </source>
</evidence>
<proteinExistence type="predicted"/>
<evidence type="ECO:0000256" key="1">
    <source>
        <dbReference type="ARBA" id="ARBA00004141"/>
    </source>
</evidence>
<name>A0A2P8HPU2_CHINA</name>
<evidence type="ECO:0000256" key="4">
    <source>
        <dbReference type="ARBA" id="ARBA00023136"/>
    </source>
</evidence>
<dbReference type="EMBL" id="PYAW01000002">
    <property type="protein sequence ID" value="PSL48204.1"/>
    <property type="molecule type" value="Genomic_DNA"/>
</dbReference>
<dbReference type="Proteomes" id="UP000240971">
    <property type="component" value="Unassembled WGS sequence"/>
</dbReference>
<keyword evidence="2 5" id="KW-0812">Transmembrane</keyword>
<comment type="caution">
    <text evidence="7">The sequence shown here is derived from an EMBL/GenBank/DDBJ whole genome shotgun (WGS) entry which is preliminary data.</text>
</comment>
<feature type="transmembrane region" description="Helical" evidence="5">
    <location>
        <begin position="12"/>
        <end position="32"/>
    </location>
</feature>